<gene>
    <name evidence="2" type="ORF">GCM10023176_01100</name>
</gene>
<dbReference type="SUPFAM" id="SSF55729">
    <property type="entry name" value="Acyl-CoA N-acyltransferases (Nat)"/>
    <property type="match status" value="1"/>
</dbReference>
<dbReference type="RefSeq" id="WP_346115725.1">
    <property type="nucleotide sequence ID" value="NZ_BAABGU010000001.1"/>
</dbReference>
<proteinExistence type="predicted"/>
<dbReference type="PROSITE" id="PS51186">
    <property type="entry name" value="GNAT"/>
    <property type="match status" value="1"/>
</dbReference>
<feature type="domain" description="N-acetyltransferase" evidence="1">
    <location>
        <begin position="31"/>
        <end position="176"/>
    </location>
</feature>
<dbReference type="Proteomes" id="UP001500307">
    <property type="component" value="Unassembled WGS sequence"/>
</dbReference>
<organism evidence="2 3">
    <name type="scientific">Micromonospora coerulea</name>
    <dbReference type="NCBI Taxonomy" id="47856"/>
    <lineage>
        <taxon>Bacteria</taxon>
        <taxon>Bacillati</taxon>
        <taxon>Actinomycetota</taxon>
        <taxon>Actinomycetes</taxon>
        <taxon>Micromonosporales</taxon>
        <taxon>Micromonosporaceae</taxon>
        <taxon>Micromonospora</taxon>
    </lineage>
</organism>
<dbReference type="EMBL" id="BAABGU010000001">
    <property type="protein sequence ID" value="GAA4561761.1"/>
    <property type="molecule type" value="Genomic_DNA"/>
</dbReference>
<keyword evidence="3" id="KW-1185">Reference proteome</keyword>
<comment type="caution">
    <text evidence="2">The sequence shown here is derived from an EMBL/GenBank/DDBJ whole genome shotgun (WGS) entry which is preliminary data.</text>
</comment>
<evidence type="ECO:0000313" key="2">
    <source>
        <dbReference type="EMBL" id="GAA4561761.1"/>
    </source>
</evidence>
<dbReference type="CDD" id="cd04301">
    <property type="entry name" value="NAT_SF"/>
    <property type="match status" value="1"/>
</dbReference>
<name>A0ABP8S578_9ACTN</name>
<evidence type="ECO:0000259" key="1">
    <source>
        <dbReference type="PROSITE" id="PS51186"/>
    </source>
</evidence>
<protein>
    <submittedName>
        <fullName evidence="2">GNAT family N-acetyltransferase</fullName>
    </submittedName>
</protein>
<accession>A0ABP8S578</accession>
<dbReference type="PANTHER" id="PTHR39173">
    <property type="entry name" value="ACETYLTRANSFERASE"/>
    <property type="match status" value="1"/>
</dbReference>
<dbReference type="PANTHER" id="PTHR39173:SF1">
    <property type="entry name" value="ACETYLTRANSFERASE"/>
    <property type="match status" value="1"/>
</dbReference>
<reference evidence="3" key="1">
    <citation type="journal article" date="2019" name="Int. J. Syst. Evol. Microbiol.">
        <title>The Global Catalogue of Microorganisms (GCM) 10K type strain sequencing project: providing services to taxonomists for standard genome sequencing and annotation.</title>
        <authorList>
            <consortium name="The Broad Institute Genomics Platform"/>
            <consortium name="The Broad Institute Genome Sequencing Center for Infectious Disease"/>
            <person name="Wu L."/>
            <person name="Ma J."/>
        </authorList>
    </citation>
    <scope>NUCLEOTIDE SEQUENCE [LARGE SCALE GENOMIC DNA]</scope>
    <source>
        <strain evidence="3">JCM 3175</strain>
    </source>
</reference>
<dbReference type="Pfam" id="PF13302">
    <property type="entry name" value="Acetyltransf_3"/>
    <property type="match status" value="1"/>
</dbReference>
<dbReference type="Gene3D" id="3.40.630.30">
    <property type="match status" value="1"/>
</dbReference>
<evidence type="ECO:0000313" key="3">
    <source>
        <dbReference type="Proteomes" id="UP001500307"/>
    </source>
</evidence>
<dbReference type="InterPro" id="IPR016181">
    <property type="entry name" value="Acyl_CoA_acyltransferase"/>
</dbReference>
<dbReference type="InterPro" id="IPR000182">
    <property type="entry name" value="GNAT_dom"/>
</dbReference>
<sequence length="178" mass="19666">MLELIAPTTRLHTAWLAARDDWGRGVHQDGSGLRPDDDVDSPAGFATWVRGLREQADESRPAPEGRVHALYWWIVDGDEVLGAMSLRLRLNDFLRRAGGHIGYGVRPSARRRGVATFALGGALTEAGRRGLDPVLVTCDVDNVASARTIERHGGKLEDMRDTELGRVRRYWIRTASVG</sequence>